<keyword evidence="1" id="KW-0812">Transmembrane</keyword>
<dbReference type="AlphaFoldDB" id="A0A4P8LA21"/>
<dbReference type="PANTHER" id="PTHR37938">
    <property type="entry name" value="BLL0215 PROTEIN"/>
    <property type="match status" value="1"/>
</dbReference>
<accession>A0A4P8LA21</accession>
<keyword evidence="1" id="KW-1133">Transmembrane helix</keyword>
<dbReference type="EMBL" id="CP040098">
    <property type="protein sequence ID" value="QCQ23502.1"/>
    <property type="molecule type" value="Genomic_DNA"/>
</dbReference>
<proteinExistence type="predicted"/>
<reference evidence="3 4" key="1">
    <citation type="submission" date="2019-05" db="EMBL/GenBank/DDBJ databases">
        <title>The Complete Genome Sequence of the n-alkane-degrading Desulfoglaeba alkanexedens ALDC reveals multiple alkylsuccinate synthase gene clusters.</title>
        <authorList>
            <person name="Callaghan A.V."/>
            <person name="Davidova I.A."/>
            <person name="Duncan K.E."/>
            <person name="Morris B."/>
            <person name="McInerney M.J."/>
        </authorList>
    </citation>
    <scope>NUCLEOTIDE SEQUENCE [LARGE SCALE GENOMIC DNA]</scope>
    <source>
        <strain evidence="3 4">ALDC</strain>
    </source>
</reference>
<evidence type="ECO:0000313" key="3">
    <source>
        <dbReference type="EMBL" id="QCQ23502.1"/>
    </source>
</evidence>
<name>A0A4P8LA21_9BACT</name>
<keyword evidence="1" id="KW-0472">Membrane</keyword>
<sequence length="193" mass="21363">MSEENKKCPFCGEEILSVAVKCKHCGEFLNKAASPLQNQDRNNDVEKTLWEGHPSHYYYLFAYIIGGILILGSGLGLLVILIAILDRKCKIFTITNKRVKSKKGIISRSIHEVFIKDIRSVNVHQSILERLFNLGTVNIGTAGTAGIEVSFKGVSEAPEIKEKIQKLRGQHYMLTTLSSGGKPPALQAVGLRR</sequence>
<dbReference type="OrthoDB" id="5405592at2"/>
<gene>
    <name evidence="3" type="ORF">FDQ92_08200</name>
</gene>
<dbReference type="KEGG" id="dax:FDQ92_08200"/>
<feature type="transmembrane region" description="Helical" evidence="1">
    <location>
        <begin position="57"/>
        <end position="85"/>
    </location>
</feature>
<keyword evidence="4" id="KW-1185">Reference proteome</keyword>
<evidence type="ECO:0000259" key="2">
    <source>
        <dbReference type="Pfam" id="PF03703"/>
    </source>
</evidence>
<reference evidence="3 4" key="2">
    <citation type="submission" date="2019-05" db="EMBL/GenBank/DDBJ databases">
        <authorList>
            <person name="Suflita J.M."/>
            <person name="Marks C.R."/>
        </authorList>
    </citation>
    <scope>NUCLEOTIDE SEQUENCE [LARGE SCALE GENOMIC DNA]</scope>
    <source>
        <strain evidence="3 4">ALDC</strain>
    </source>
</reference>
<feature type="domain" description="YdbS-like PH" evidence="2">
    <location>
        <begin position="92"/>
        <end position="164"/>
    </location>
</feature>
<dbReference type="InterPro" id="IPR005182">
    <property type="entry name" value="YdbS-like_PH"/>
</dbReference>
<evidence type="ECO:0000313" key="4">
    <source>
        <dbReference type="Proteomes" id="UP000298602"/>
    </source>
</evidence>
<organism evidence="3 4">
    <name type="scientific">Desulfoglaeba alkanexedens ALDC</name>
    <dbReference type="NCBI Taxonomy" id="980445"/>
    <lineage>
        <taxon>Bacteria</taxon>
        <taxon>Pseudomonadati</taxon>
        <taxon>Thermodesulfobacteriota</taxon>
        <taxon>Syntrophobacteria</taxon>
        <taxon>Syntrophobacterales</taxon>
        <taxon>Syntrophobacteraceae</taxon>
        <taxon>Desulfoglaeba</taxon>
    </lineage>
</organism>
<dbReference type="PANTHER" id="PTHR37938:SF1">
    <property type="entry name" value="BLL0215 PROTEIN"/>
    <property type="match status" value="1"/>
</dbReference>
<evidence type="ECO:0000256" key="1">
    <source>
        <dbReference type="SAM" id="Phobius"/>
    </source>
</evidence>
<dbReference type="RefSeq" id="WP_137425767.1">
    <property type="nucleotide sequence ID" value="NZ_CP040098.1"/>
</dbReference>
<protein>
    <submittedName>
        <fullName evidence="3">PH domain-containing protein</fullName>
    </submittedName>
</protein>
<dbReference type="Pfam" id="PF03703">
    <property type="entry name" value="bPH_2"/>
    <property type="match status" value="1"/>
</dbReference>
<dbReference type="Proteomes" id="UP000298602">
    <property type="component" value="Chromosome"/>
</dbReference>